<dbReference type="AlphaFoldDB" id="A0AAX4JYA0"/>
<proteinExistence type="predicted"/>
<evidence type="ECO:0000313" key="1">
    <source>
        <dbReference type="EMBL" id="WWC90232.1"/>
    </source>
</evidence>
<reference evidence="1 2" key="1">
    <citation type="submission" date="2024-01" db="EMBL/GenBank/DDBJ databases">
        <title>Comparative genomics of Cryptococcus and Kwoniella reveals pathogenesis evolution and contrasting modes of karyotype evolution via chromosome fusion or intercentromeric recombination.</title>
        <authorList>
            <person name="Coelho M.A."/>
            <person name="David-Palma M."/>
            <person name="Shea T."/>
            <person name="Bowers K."/>
            <person name="McGinley-Smith S."/>
            <person name="Mohammad A.W."/>
            <person name="Gnirke A."/>
            <person name="Yurkov A.M."/>
            <person name="Nowrousian M."/>
            <person name="Sun S."/>
            <person name="Cuomo C.A."/>
            <person name="Heitman J."/>
        </authorList>
    </citation>
    <scope>NUCLEOTIDE SEQUENCE [LARGE SCALE GENOMIC DNA]</scope>
    <source>
        <strain evidence="1 2">CBS 6074</strain>
    </source>
</reference>
<name>A0AAX4JYA0_9TREE</name>
<dbReference type="Proteomes" id="UP001355207">
    <property type="component" value="Chromosome 6"/>
</dbReference>
<accession>A0AAX4JYA0</accession>
<keyword evidence="2" id="KW-1185">Reference proteome</keyword>
<organism evidence="1 2">
    <name type="scientific">Kwoniella dendrophila CBS 6074</name>
    <dbReference type="NCBI Taxonomy" id="1295534"/>
    <lineage>
        <taxon>Eukaryota</taxon>
        <taxon>Fungi</taxon>
        <taxon>Dikarya</taxon>
        <taxon>Basidiomycota</taxon>
        <taxon>Agaricomycotina</taxon>
        <taxon>Tremellomycetes</taxon>
        <taxon>Tremellales</taxon>
        <taxon>Cryptococcaceae</taxon>
        <taxon>Kwoniella</taxon>
    </lineage>
</organism>
<evidence type="ECO:0008006" key="3">
    <source>
        <dbReference type="Google" id="ProtNLM"/>
    </source>
</evidence>
<protein>
    <recommendedName>
        <fullName evidence="3">F-box domain-containing protein</fullName>
    </recommendedName>
</protein>
<evidence type="ECO:0000313" key="2">
    <source>
        <dbReference type="Proteomes" id="UP001355207"/>
    </source>
</evidence>
<gene>
    <name evidence="1" type="ORF">L201_005165</name>
</gene>
<dbReference type="Pfam" id="PF12586">
    <property type="entry name" value="DUF3760"/>
    <property type="match status" value="1"/>
</dbReference>
<dbReference type="RefSeq" id="XP_066076995.1">
    <property type="nucleotide sequence ID" value="XM_066220898.1"/>
</dbReference>
<dbReference type="EMBL" id="CP144103">
    <property type="protein sequence ID" value="WWC90232.1"/>
    <property type="molecule type" value="Genomic_DNA"/>
</dbReference>
<dbReference type="GeneID" id="91095835"/>
<dbReference type="InterPro" id="IPR022235">
    <property type="entry name" value="DUF3760"/>
</dbReference>
<sequence length="276" mass="31676">MSTDDLTNSLSVCEITNIDKLQPVHHIILDYIQHIDPITCLRLSQHHYKTLIPAVYEKIELTGQNVDSMMIGMTDVDCERFRRGQSKLHALRQIKTLKIEDSQSVIALHRWYRIFLSLKVDIDVKGKTPFEGVEYLELGWKVLYGHVASVDSYRLTLIEHPSPGRRLTGNQKSAIQIQNNYDGTSHEVTPIHNASFHALIRGSSGGTSSRIRRLCVEWGDWNNILGGDVEIVSGIGSRFIRILIRSLILLREINIFAQFANIDKYCNLIQFRVYWF</sequence>